<name>A0A6A6EWL3_9PEZI</name>
<dbReference type="Proteomes" id="UP000800200">
    <property type="component" value="Unassembled WGS sequence"/>
</dbReference>
<keyword evidence="2" id="KW-1185">Reference proteome</keyword>
<sequence length="89" mass="9874">MKPLVRLSTTVSCGFLPFLYYPGLTHPRVMWKLIPQNLSVSFHGSCVPCQFSRVQGNISTQTQFTDDINVSGTSAVRPSNHLILPTPQN</sequence>
<accession>A0A6A6EWL3</accession>
<dbReference type="AlphaFoldDB" id="A0A6A6EWL3"/>
<organism evidence="1 2">
    <name type="scientific">Zopfia rhizophila CBS 207.26</name>
    <dbReference type="NCBI Taxonomy" id="1314779"/>
    <lineage>
        <taxon>Eukaryota</taxon>
        <taxon>Fungi</taxon>
        <taxon>Dikarya</taxon>
        <taxon>Ascomycota</taxon>
        <taxon>Pezizomycotina</taxon>
        <taxon>Dothideomycetes</taxon>
        <taxon>Dothideomycetes incertae sedis</taxon>
        <taxon>Zopfiaceae</taxon>
        <taxon>Zopfia</taxon>
    </lineage>
</organism>
<evidence type="ECO:0000313" key="1">
    <source>
        <dbReference type="EMBL" id="KAF2195383.1"/>
    </source>
</evidence>
<dbReference type="EMBL" id="ML994610">
    <property type="protein sequence ID" value="KAF2195383.1"/>
    <property type="molecule type" value="Genomic_DNA"/>
</dbReference>
<reference evidence="1" key="1">
    <citation type="journal article" date="2020" name="Stud. Mycol.">
        <title>101 Dothideomycetes genomes: a test case for predicting lifestyles and emergence of pathogens.</title>
        <authorList>
            <person name="Haridas S."/>
            <person name="Albert R."/>
            <person name="Binder M."/>
            <person name="Bloem J."/>
            <person name="Labutti K."/>
            <person name="Salamov A."/>
            <person name="Andreopoulos B."/>
            <person name="Baker S."/>
            <person name="Barry K."/>
            <person name="Bills G."/>
            <person name="Bluhm B."/>
            <person name="Cannon C."/>
            <person name="Castanera R."/>
            <person name="Culley D."/>
            <person name="Daum C."/>
            <person name="Ezra D."/>
            <person name="Gonzalez J."/>
            <person name="Henrissat B."/>
            <person name="Kuo A."/>
            <person name="Liang C."/>
            <person name="Lipzen A."/>
            <person name="Lutzoni F."/>
            <person name="Magnuson J."/>
            <person name="Mondo S."/>
            <person name="Nolan M."/>
            <person name="Ohm R."/>
            <person name="Pangilinan J."/>
            <person name="Park H.-J."/>
            <person name="Ramirez L."/>
            <person name="Alfaro M."/>
            <person name="Sun H."/>
            <person name="Tritt A."/>
            <person name="Yoshinaga Y."/>
            <person name="Zwiers L.-H."/>
            <person name="Turgeon B."/>
            <person name="Goodwin S."/>
            <person name="Spatafora J."/>
            <person name="Crous P."/>
            <person name="Grigoriev I."/>
        </authorList>
    </citation>
    <scope>NUCLEOTIDE SEQUENCE</scope>
    <source>
        <strain evidence="1">CBS 207.26</strain>
    </source>
</reference>
<protein>
    <submittedName>
        <fullName evidence="1">Uncharacterized protein</fullName>
    </submittedName>
</protein>
<evidence type="ECO:0000313" key="2">
    <source>
        <dbReference type="Proteomes" id="UP000800200"/>
    </source>
</evidence>
<gene>
    <name evidence="1" type="ORF">K469DRAFT_10483</name>
</gene>
<proteinExistence type="predicted"/>